<reference evidence="2 3" key="1">
    <citation type="journal article" date="2014" name="BMC Genomics">
        <title>Comparative genome sequencing reveals chemotype-specific gene clusters in the toxigenic black mold Stachybotrys.</title>
        <authorList>
            <person name="Semeiks J."/>
            <person name="Borek D."/>
            <person name="Otwinowski Z."/>
            <person name="Grishin N.V."/>
        </authorList>
    </citation>
    <scope>NUCLEOTIDE SEQUENCE [LARGE SCALE GENOMIC DNA]</scope>
    <source>
        <strain evidence="2 3">IBT 40285</strain>
    </source>
</reference>
<evidence type="ECO:0000313" key="3">
    <source>
        <dbReference type="Proteomes" id="UP000028524"/>
    </source>
</evidence>
<dbReference type="OrthoDB" id="5154006at2759"/>
<evidence type="ECO:0000256" key="1">
    <source>
        <dbReference type="SAM" id="MobiDB-lite"/>
    </source>
</evidence>
<dbReference type="AlphaFoldDB" id="A0A084QFA1"/>
<dbReference type="Proteomes" id="UP000028524">
    <property type="component" value="Unassembled WGS sequence"/>
</dbReference>
<evidence type="ECO:0000313" key="2">
    <source>
        <dbReference type="EMBL" id="KFA62636.1"/>
    </source>
</evidence>
<dbReference type="InParanoid" id="A0A084QFA1"/>
<organism evidence="2 3">
    <name type="scientific">Stachybotrys chlorohalonatus (strain IBT 40285)</name>
    <dbReference type="NCBI Taxonomy" id="1283841"/>
    <lineage>
        <taxon>Eukaryota</taxon>
        <taxon>Fungi</taxon>
        <taxon>Dikarya</taxon>
        <taxon>Ascomycota</taxon>
        <taxon>Pezizomycotina</taxon>
        <taxon>Sordariomycetes</taxon>
        <taxon>Hypocreomycetidae</taxon>
        <taxon>Hypocreales</taxon>
        <taxon>Stachybotryaceae</taxon>
        <taxon>Stachybotrys</taxon>
    </lineage>
</organism>
<gene>
    <name evidence="2" type="ORF">S40285_10284</name>
</gene>
<name>A0A084QFA1_STAC4</name>
<dbReference type="EMBL" id="KL660785">
    <property type="protein sequence ID" value="KFA62636.1"/>
    <property type="molecule type" value="Genomic_DNA"/>
</dbReference>
<dbReference type="HOGENOM" id="CLU_2135173_0_0_1"/>
<keyword evidence="3" id="KW-1185">Reference proteome</keyword>
<accession>A0A084QFA1</accession>
<protein>
    <submittedName>
        <fullName evidence="2">Uncharacterized protein</fullName>
    </submittedName>
</protein>
<proteinExistence type="predicted"/>
<feature type="region of interest" description="Disordered" evidence="1">
    <location>
        <begin position="1"/>
        <end position="24"/>
    </location>
</feature>
<feature type="compositionally biased region" description="Basic and acidic residues" evidence="1">
    <location>
        <begin position="1"/>
        <end position="15"/>
    </location>
</feature>
<dbReference type="STRING" id="1283841.A0A084QFA1"/>
<sequence length="113" mass="13095">MRKHVWKELYPHDDGGDGAAARHRPDAAFGRSDCEVLAAVESRYQRSKWLEMQANFFNVTGRLVPLEAIRAKCERADDDALRERVRREGETLLRRVEAWVKDVQDEEQSEPEA</sequence>